<dbReference type="PANTHER" id="PTHR47775">
    <property type="entry name" value="BUD SITE SELECTION PROTEIN 14"/>
    <property type="match status" value="1"/>
</dbReference>
<feature type="compositionally biased region" description="Polar residues" evidence="3">
    <location>
        <begin position="682"/>
        <end position="693"/>
    </location>
</feature>
<dbReference type="OrthoDB" id="196165at2759"/>
<feature type="region of interest" description="Disordered" evidence="3">
    <location>
        <begin position="133"/>
        <end position="168"/>
    </location>
</feature>
<reference evidence="5 6" key="1">
    <citation type="submission" date="2015-03" db="EMBL/GenBank/DDBJ databases">
        <authorList>
            <person name="Radwan O."/>
            <person name="Al-Naeli F.A."/>
            <person name="Rendon G.A."/>
            <person name="Fields C."/>
        </authorList>
    </citation>
    <scope>NUCLEOTIDE SEQUENCE [LARGE SCALE GENOMIC DNA]</scope>
    <source>
        <strain evidence="5">CR-DP1</strain>
    </source>
</reference>
<feature type="compositionally biased region" description="Low complexity" evidence="3">
    <location>
        <begin position="792"/>
        <end position="810"/>
    </location>
</feature>
<feature type="compositionally biased region" description="Basic and acidic residues" evidence="3">
    <location>
        <begin position="519"/>
        <end position="534"/>
    </location>
</feature>
<feature type="compositionally biased region" description="Basic and acidic residues" evidence="3">
    <location>
        <begin position="570"/>
        <end position="587"/>
    </location>
</feature>
<feature type="region of interest" description="Disordered" evidence="3">
    <location>
        <begin position="753"/>
        <end position="810"/>
    </location>
</feature>
<dbReference type="PANTHER" id="PTHR47775:SF1">
    <property type="entry name" value="BUD SITE SELECTION PROTEIN 14"/>
    <property type="match status" value="1"/>
</dbReference>
<feature type="compositionally biased region" description="Basic and acidic residues" evidence="3">
    <location>
        <begin position="376"/>
        <end position="388"/>
    </location>
</feature>
<dbReference type="GO" id="GO:0008104">
    <property type="term" value="P:intracellular protein localization"/>
    <property type="evidence" value="ECO:0007669"/>
    <property type="project" value="TreeGrafter"/>
</dbReference>
<feature type="compositionally biased region" description="Polar residues" evidence="3">
    <location>
        <begin position="712"/>
        <end position="724"/>
    </location>
</feature>
<feature type="compositionally biased region" description="Low complexity" evidence="3">
    <location>
        <begin position="389"/>
        <end position="398"/>
    </location>
</feature>
<feature type="compositionally biased region" description="Polar residues" evidence="3">
    <location>
        <begin position="471"/>
        <end position="482"/>
    </location>
</feature>
<evidence type="ECO:0000256" key="1">
    <source>
        <dbReference type="ARBA" id="ARBA00022443"/>
    </source>
</evidence>
<feature type="region of interest" description="Disordered" evidence="3">
    <location>
        <begin position="672"/>
        <end position="740"/>
    </location>
</feature>
<evidence type="ECO:0000313" key="6">
    <source>
        <dbReference type="Proteomes" id="UP000033483"/>
    </source>
</evidence>
<dbReference type="EMBL" id="LAEV01000368">
    <property type="protein sequence ID" value="KKA30556.1"/>
    <property type="molecule type" value="Genomic_DNA"/>
</dbReference>
<dbReference type="GO" id="GO:0030950">
    <property type="term" value="P:establishment or maintenance of actin cytoskeleton polarity"/>
    <property type="evidence" value="ECO:0007669"/>
    <property type="project" value="TreeGrafter"/>
</dbReference>
<protein>
    <recommendedName>
        <fullName evidence="4">SH3 domain-containing protein</fullName>
    </recommendedName>
</protein>
<proteinExistence type="predicted"/>
<comment type="caution">
    <text evidence="5">The sequence shown here is derived from an EMBL/GenBank/DDBJ whole genome shotgun (WGS) entry which is preliminary data.</text>
</comment>
<evidence type="ECO:0000313" key="5">
    <source>
        <dbReference type="EMBL" id="KKA30556.1"/>
    </source>
</evidence>
<dbReference type="InterPro" id="IPR001452">
    <property type="entry name" value="SH3_domain"/>
</dbReference>
<dbReference type="PROSITE" id="PS50002">
    <property type="entry name" value="SH3"/>
    <property type="match status" value="1"/>
</dbReference>
<feature type="compositionally biased region" description="Polar residues" evidence="3">
    <location>
        <begin position="780"/>
        <end position="791"/>
    </location>
</feature>
<feature type="compositionally biased region" description="Basic and acidic residues" evidence="3">
    <location>
        <begin position="483"/>
        <end position="493"/>
    </location>
</feature>
<feature type="region of interest" description="Disordered" evidence="3">
    <location>
        <begin position="374"/>
        <end position="644"/>
    </location>
</feature>
<dbReference type="SUPFAM" id="SSF50044">
    <property type="entry name" value="SH3-domain"/>
    <property type="match status" value="1"/>
</dbReference>
<dbReference type="SMART" id="SM00326">
    <property type="entry name" value="SH3"/>
    <property type="match status" value="1"/>
</dbReference>
<dbReference type="Proteomes" id="UP000033483">
    <property type="component" value="Unassembled WGS sequence"/>
</dbReference>
<keyword evidence="1 2" id="KW-0728">SH3 domain</keyword>
<dbReference type="InterPro" id="IPR036028">
    <property type="entry name" value="SH3-like_dom_sf"/>
</dbReference>
<keyword evidence="6" id="KW-1185">Reference proteome</keyword>
<name>A0A0F4ZK95_9PEZI</name>
<evidence type="ECO:0000259" key="4">
    <source>
        <dbReference type="PROSITE" id="PS50002"/>
    </source>
</evidence>
<feature type="compositionally biased region" description="Polar residues" evidence="3">
    <location>
        <begin position="589"/>
        <end position="607"/>
    </location>
</feature>
<dbReference type="InterPro" id="IPR053039">
    <property type="entry name" value="Polarity_Bud-Selection_Reg"/>
</dbReference>
<evidence type="ECO:0000256" key="3">
    <source>
        <dbReference type="SAM" id="MobiDB-lite"/>
    </source>
</evidence>
<dbReference type="FunFam" id="2.30.30.40:FF:000035">
    <property type="entry name" value="SH3 domain containing protein"/>
    <property type="match status" value="1"/>
</dbReference>
<accession>A0A0F4ZK95</accession>
<dbReference type="Gene3D" id="2.30.30.40">
    <property type="entry name" value="SH3 Domains"/>
    <property type="match status" value="1"/>
</dbReference>
<feature type="compositionally biased region" description="Acidic residues" evidence="3">
    <location>
        <begin position="700"/>
        <end position="710"/>
    </location>
</feature>
<feature type="compositionally biased region" description="Low complexity" evidence="3">
    <location>
        <begin position="614"/>
        <end position="624"/>
    </location>
</feature>
<evidence type="ECO:0000256" key="2">
    <source>
        <dbReference type="PROSITE-ProRule" id="PRU00192"/>
    </source>
</evidence>
<feature type="compositionally biased region" description="Acidic residues" evidence="3">
    <location>
        <begin position="74"/>
        <end position="98"/>
    </location>
</feature>
<dbReference type="GO" id="GO:0015630">
    <property type="term" value="C:microtubule cytoskeleton"/>
    <property type="evidence" value="ECO:0007669"/>
    <property type="project" value="TreeGrafter"/>
</dbReference>
<dbReference type="AlphaFoldDB" id="A0A0F4ZK95"/>
<dbReference type="GO" id="GO:0051286">
    <property type="term" value="C:cell tip"/>
    <property type="evidence" value="ECO:0007669"/>
    <property type="project" value="TreeGrafter"/>
</dbReference>
<organism evidence="5 6">
    <name type="scientific">Thielaviopsis punctulata</name>
    <dbReference type="NCBI Taxonomy" id="72032"/>
    <lineage>
        <taxon>Eukaryota</taxon>
        <taxon>Fungi</taxon>
        <taxon>Dikarya</taxon>
        <taxon>Ascomycota</taxon>
        <taxon>Pezizomycotina</taxon>
        <taxon>Sordariomycetes</taxon>
        <taxon>Hypocreomycetidae</taxon>
        <taxon>Microascales</taxon>
        <taxon>Ceratocystidaceae</taxon>
        <taxon>Thielaviopsis</taxon>
    </lineage>
</organism>
<feature type="compositionally biased region" description="Acidic residues" evidence="3">
    <location>
        <begin position="440"/>
        <end position="456"/>
    </location>
</feature>
<gene>
    <name evidence="5" type="ORF">TD95_003768</name>
</gene>
<sequence length="887" mass="98546">MSNRDFDTDHDKSCQSGDQEAFDGHLFYARADHHDLLPPLPPPRAATRNDFDEYYANLGCDQSDEDSLEHHDNDEYDSQYDDGDDDGDYSNDDDDDYTENQPPVSYVERYYAEKRQRLAGETPDYSSWLASAHRLSPVPEEDESGNLRHDESSRPQNVEHASAHGDENSFEGLEICSDSVDEDFLHDFSFKEDDFSFQAPEEGEYDSSFYQFGDDDDDEGPDIVVQGWDVECLRCDIEDIDFDFVYALHTFKATVEGQANAAKGEPMMLLDDSNSYWWLVRIVKDSTIGYLPAEHIETPTERLARLNKHRNLDLSAAMLGDQPEPTRSKAGFTSNILRRRKTVAFAAPTFVDYEKEYSDTEDEEDEAEALFAQQRADAKKQREEKEAEQQQQQEEAAASSGAKEDMDDESAKVKPLSTKPLATKPLSSRPQMGARKESTLDEIAEGSGAEEEEAEEAAALSLGEKGDSVSRSRNGTVRNTDSFFKDDTVETKKITLTPNLLRDDNAARGSTESGPRQRPSLDKLEKELSPDKKDDKKKKDKKEKDKKAGGLRGFFSRKDKKKSVDEDEESLGKRSMDTTDSRERDGEMTSPTPEGWSTPQRTSNGTKLQKLAMSDTDSPSTSTPKYVSEGPRNDVSNVPPASIRIIDPEQQVAAIQKSNNRLSMALQMDRSAPPTIAAPQPDLSSVPMQTNAAKSRMELDDSDSADEDEFMIQNSESLSESNMMDASAQPAPLSTPTKTSHLNDLAGEVSPITPTGPPALMADSASQDGQSISPSPSPEIMSTENSLSTRQTSTMESTTSVSRSSAGSASSTWNDEKLRMFFDSNSDVRDMLVMVYDKSDVVPAGPEHPIAGPLFREQNAKLAEITTQLDHMLGDWLARKQRLRGAI</sequence>
<feature type="region of interest" description="Disordered" evidence="3">
    <location>
        <begin position="33"/>
        <end position="106"/>
    </location>
</feature>
<feature type="domain" description="SH3" evidence="4">
    <location>
        <begin position="240"/>
        <end position="301"/>
    </location>
</feature>